<comment type="caution">
    <text evidence="2">The sequence shown here is derived from an EMBL/GenBank/DDBJ whole genome shotgun (WGS) entry which is preliminary data.</text>
</comment>
<reference evidence="2" key="1">
    <citation type="submission" date="2019-06" db="EMBL/GenBank/DDBJ databases">
        <authorList>
            <person name="Zheng W."/>
        </authorList>
    </citation>
    <scope>NUCLEOTIDE SEQUENCE</scope>
    <source>
        <strain evidence="2">QDHG01</strain>
    </source>
</reference>
<accession>A0A8J8NKU4</accession>
<evidence type="ECO:0008006" key="4">
    <source>
        <dbReference type="Google" id="ProtNLM"/>
    </source>
</evidence>
<evidence type="ECO:0000313" key="3">
    <source>
        <dbReference type="Proteomes" id="UP000785679"/>
    </source>
</evidence>
<comment type="similarity">
    <text evidence="1">Belongs to the CDC123 family.</text>
</comment>
<dbReference type="PANTHER" id="PTHR15323">
    <property type="entry name" value="D123 PROTEIN"/>
    <property type="match status" value="1"/>
</dbReference>
<evidence type="ECO:0000313" key="2">
    <source>
        <dbReference type="EMBL" id="TNV77086.1"/>
    </source>
</evidence>
<keyword evidence="3" id="KW-1185">Reference proteome</keyword>
<dbReference type="InterPro" id="IPR009772">
    <property type="entry name" value="CDC123"/>
</dbReference>
<dbReference type="Pfam" id="PF07065">
    <property type="entry name" value="D123"/>
    <property type="match status" value="1"/>
</dbReference>
<dbReference type="OrthoDB" id="360540at2759"/>
<organism evidence="2 3">
    <name type="scientific">Halteria grandinella</name>
    <dbReference type="NCBI Taxonomy" id="5974"/>
    <lineage>
        <taxon>Eukaryota</taxon>
        <taxon>Sar</taxon>
        <taxon>Alveolata</taxon>
        <taxon>Ciliophora</taxon>
        <taxon>Intramacronucleata</taxon>
        <taxon>Spirotrichea</taxon>
        <taxon>Stichotrichia</taxon>
        <taxon>Sporadotrichida</taxon>
        <taxon>Halteriidae</taxon>
        <taxon>Halteria</taxon>
    </lineage>
</organism>
<sequence>MLYETIEKAISELGGSVFVKLRRSPKDHATQSLSDENPMKIQTVRQLLTLVSHSDRLKEDLNFPHPLILRKWESDVGIEFRCFICNQQLNAVTLQPNQQELSDEDRGLISDQFNSQEIIEVFKEKIGKVLYPHCVVDVGLLMSGDCIKMRIIEINPFGKMAQSGYFSWVIDRDILFEEFSKTGKVCIRFERQ</sequence>
<dbReference type="PANTHER" id="PTHR15323:SF6">
    <property type="entry name" value="CELL DIVISION CYCLE PROTEIN 123 HOMOLOG"/>
    <property type="match status" value="1"/>
</dbReference>
<dbReference type="EMBL" id="RRYP01012471">
    <property type="protein sequence ID" value="TNV77086.1"/>
    <property type="molecule type" value="Genomic_DNA"/>
</dbReference>
<dbReference type="GO" id="GO:0005737">
    <property type="term" value="C:cytoplasm"/>
    <property type="evidence" value="ECO:0007669"/>
    <property type="project" value="TreeGrafter"/>
</dbReference>
<dbReference type="Proteomes" id="UP000785679">
    <property type="component" value="Unassembled WGS sequence"/>
</dbReference>
<gene>
    <name evidence="2" type="ORF">FGO68_gene3959</name>
</gene>
<dbReference type="AlphaFoldDB" id="A0A8J8NKU4"/>
<evidence type="ECO:0000256" key="1">
    <source>
        <dbReference type="ARBA" id="ARBA00011047"/>
    </source>
</evidence>
<name>A0A8J8NKU4_HALGN</name>
<proteinExistence type="inferred from homology"/>
<protein>
    <recommendedName>
        <fullName evidence="4">Cell division cycle protein 123</fullName>
    </recommendedName>
</protein>